<evidence type="ECO:0000256" key="1">
    <source>
        <dbReference type="SAM" id="Phobius"/>
    </source>
</evidence>
<name>A0A167NLT4_PHYB8</name>
<dbReference type="AlphaFoldDB" id="A0A167NLT4"/>
<dbReference type="RefSeq" id="XP_018294268.1">
    <property type="nucleotide sequence ID" value="XM_018435377.1"/>
</dbReference>
<keyword evidence="1" id="KW-0812">Transmembrane</keyword>
<dbReference type="GeneID" id="28996283"/>
<organism evidence="2 3">
    <name type="scientific">Phycomyces blakesleeanus (strain ATCC 8743b / DSM 1359 / FGSC 10004 / NBRC 33097 / NRRL 1555)</name>
    <dbReference type="NCBI Taxonomy" id="763407"/>
    <lineage>
        <taxon>Eukaryota</taxon>
        <taxon>Fungi</taxon>
        <taxon>Fungi incertae sedis</taxon>
        <taxon>Mucoromycota</taxon>
        <taxon>Mucoromycotina</taxon>
        <taxon>Mucoromycetes</taxon>
        <taxon>Mucorales</taxon>
        <taxon>Phycomycetaceae</taxon>
        <taxon>Phycomyces</taxon>
    </lineage>
</organism>
<dbReference type="InParanoid" id="A0A167NLT4"/>
<gene>
    <name evidence="2" type="ORF">PHYBLDRAFT_166202</name>
</gene>
<dbReference type="OrthoDB" id="2206047at2759"/>
<sequence length="157" mass="18403">MQRIAIFYSSYPEDYKELLSLECDEVLLGILLFIGLLTRIVPFSFFHLLAFPEFDSTNCTKKTFIRILCILGDQTKLFRTVLTLHEDIIRIKQGETINLFTTKRKEAQYFDHEKTSLSMIEVNAFENQKKSAITRLKQDWEETRGAHGVGLRSEKRY</sequence>
<accession>A0A167NLT4</accession>
<keyword evidence="3" id="KW-1185">Reference proteome</keyword>
<protein>
    <submittedName>
        <fullName evidence="2">Uncharacterized protein</fullName>
    </submittedName>
</protein>
<keyword evidence="1" id="KW-0472">Membrane</keyword>
<evidence type="ECO:0000313" key="2">
    <source>
        <dbReference type="EMBL" id="OAD76228.1"/>
    </source>
</evidence>
<dbReference type="EMBL" id="KV440976">
    <property type="protein sequence ID" value="OAD76228.1"/>
    <property type="molecule type" value="Genomic_DNA"/>
</dbReference>
<dbReference type="Proteomes" id="UP000077315">
    <property type="component" value="Unassembled WGS sequence"/>
</dbReference>
<proteinExistence type="predicted"/>
<keyword evidence="1" id="KW-1133">Transmembrane helix</keyword>
<dbReference type="VEuPathDB" id="FungiDB:PHYBLDRAFT_166202"/>
<evidence type="ECO:0000313" key="3">
    <source>
        <dbReference type="Proteomes" id="UP000077315"/>
    </source>
</evidence>
<reference evidence="3" key="1">
    <citation type="submission" date="2015-06" db="EMBL/GenBank/DDBJ databases">
        <title>Expansion of signal transduction pathways in fungi by whole-genome duplication.</title>
        <authorList>
            <consortium name="DOE Joint Genome Institute"/>
            <person name="Corrochano L.M."/>
            <person name="Kuo A."/>
            <person name="Marcet-Houben M."/>
            <person name="Polaino S."/>
            <person name="Salamov A."/>
            <person name="Villalobos J.M."/>
            <person name="Alvarez M.I."/>
            <person name="Avalos J."/>
            <person name="Benito E.P."/>
            <person name="Benoit I."/>
            <person name="Burger G."/>
            <person name="Camino L.P."/>
            <person name="Canovas D."/>
            <person name="Cerda-Olmedo E."/>
            <person name="Cheng J.-F."/>
            <person name="Dominguez A."/>
            <person name="Elias M."/>
            <person name="Eslava A.P."/>
            <person name="Glaser F."/>
            <person name="Grimwood J."/>
            <person name="Gutierrez G."/>
            <person name="Heitman J."/>
            <person name="Henrissat B."/>
            <person name="Iturriaga E.A."/>
            <person name="Lang B.F."/>
            <person name="Lavin J.L."/>
            <person name="Lee S."/>
            <person name="Li W."/>
            <person name="Lindquist E."/>
            <person name="Lopez-Garcia S."/>
            <person name="Luque E.M."/>
            <person name="Marcos A.T."/>
            <person name="Martin J."/>
            <person name="McCluskey K."/>
            <person name="Medina H.R."/>
            <person name="Miralles-Duran A."/>
            <person name="Miyazaki A."/>
            <person name="Munoz-Torres E."/>
            <person name="Oguiza J.A."/>
            <person name="Ohm R."/>
            <person name="Olmedo M."/>
            <person name="Orejas M."/>
            <person name="Ortiz-Castellanos L."/>
            <person name="Pisabarro A.G."/>
            <person name="Rodriguez-Romero J."/>
            <person name="Ruiz-Herrera J."/>
            <person name="Ruiz-Vazquez R."/>
            <person name="Sanz C."/>
            <person name="Schackwitz W."/>
            <person name="Schmutz J."/>
            <person name="Shahriari M."/>
            <person name="Shelest E."/>
            <person name="Silva-Franco F."/>
            <person name="Soanes D."/>
            <person name="Syed K."/>
            <person name="Tagua V.G."/>
            <person name="Talbot N.J."/>
            <person name="Thon M."/>
            <person name="De vries R.P."/>
            <person name="Wiebenga A."/>
            <person name="Yadav J.S."/>
            <person name="Braun E.L."/>
            <person name="Baker S."/>
            <person name="Garre V."/>
            <person name="Horwitz B."/>
            <person name="Torres-Martinez S."/>
            <person name="Idnurm A."/>
            <person name="Herrera-Estrella A."/>
            <person name="Gabaldon T."/>
            <person name="Grigoriev I.V."/>
        </authorList>
    </citation>
    <scope>NUCLEOTIDE SEQUENCE [LARGE SCALE GENOMIC DNA]</scope>
    <source>
        <strain evidence="3">NRRL 1555(-)</strain>
    </source>
</reference>
<feature type="transmembrane region" description="Helical" evidence="1">
    <location>
        <begin position="26"/>
        <end position="51"/>
    </location>
</feature>